<keyword evidence="2" id="KW-0812">Transmembrane</keyword>
<keyword evidence="2" id="KW-0472">Membrane</keyword>
<protein>
    <submittedName>
        <fullName evidence="3">Uncharacterized protein</fullName>
    </submittedName>
</protein>
<evidence type="ECO:0000313" key="3">
    <source>
        <dbReference type="EMBL" id="BAN65932.1"/>
    </source>
</evidence>
<feature type="region of interest" description="Disordered" evidence="1">
    <location>
        <begin position="1"/>
        <end position="44"/>
    </location>
</feature>
<proteinExistence type="evidence at transcript level"/>
<gene>
    <name evidence="3" type="primary">BBOV_II002060</name>
</gene>
<accession>S6BP52</accession>
<sequence length="235" mass="26988">MAQSDAARQRRKRVLGDSTKRLNSLSKPEYDDDESEPPTSFVEEVFRTQSGKKTPAKKKEDKSDVYSLNHVSTRRIAFFNILSYVVSFIFGTYACYTLHAERVSMYCPFFFRGLFFMMDKFGVGRMINHAMDLWINAPLYVHKKTVMALTYGSMMMSLYPLFSSFFTTNGKKKPSETENSNEEEEKADQYVDISEEQLIRFGSFVARSAAACLVFGLLGYDGLYNMQSIITFSDR</sequence>
<feature type="transmembrane region" description="Helical" evidence="2">
    <location>
        <begin position="76"/>
        <end position="97"/>
    </location>
</feature>
<dbReference type="VEuPathDB" id="PiroplasmaDB:BBOV_II002060"/>
<organism evidence="3">
    <name type="scientific">Babesia bovis</name>
    <dbReference type="NCBI Taxonomy" id="5865"/>
    <lineage>
        <taxon>Eukaryota</taxon>
        <taxon>Sar</taxon>
        <taxon>Alveolata</taxon>
        <taxon>Apicomplexa</taxon>
        <taxon>Aconoidasida</taxon>
        <taxon>Piroplasmida</taxon>
        <taxon>Babesiidae</taxon>
        <taxon>Babesia</taxon>
    </lineage>
</organism>
<dbReference type="AlphaFoldDB" id="S6BP52"/>
<dbReference type="EMBL" id="AK442138">
    <property type="protein sequence ID" value="BAN65932.1"/>
    <property type="molecule type" value="mRNA"/>
</dbReference>
<reference evidence="3" key="1">
    <citation type="journal article" date="2014" name="BMC Genomics">
        <title>The Babesia bovis gene and promoter model: an update from full-length EST analysis.</title>
        <authorList>
            <person name="Yamagishi J."/>
            <person name="Wakaguri H."/>
            <person name="Yokoyama N."/>
            <person name="Yamashita R."/>
            <person name="Suzuki Y."/>
            <person name="Xuan X."/>
            <person name="Igarashi I."/>
        </authorList>
    </citation>
    <scope>NUCLEOTIDE SEQUENCE</scope>
    <source>
        <strain evidence="3">Texas</strain>
    </source>
</reference>
<evidence type="ECO:0000256" key="1">
    <source>
        <dbReference type="SAM" id="MobiDB-lite"/>
    </source>
</evidence>
<name>S6BP52_BABBO</name>
<evidence type="ECO:0000256" key="2">
    <source>
        <dbReference type="SAM" id="Phobius"/>
    </source>
</evidence>
<keyword evidence="2" id="KW-1133">Transmembrane helix</keyword>
<feature type="transmembrane region" description="Helical" evidence="2">
    <location>
        <begin position="147"/>
        <end position="166"/>
    </location>
</feature>